<feature type="non-terminal residue" evidence="1">
    <location>
        <position position="49"/>
    </location>
</feature>
<keyword evidence="2" id="KW-1185">Reference proteome</keyword>
<dbReference type="EMBL" id="WUBZ01000111">
    <property type="protein sequence ID" value="MWV55318.1"/>
    <property type="molecule type" value="Genomic_DNA"/>
</dbReference>
<proteinExistence type="predicted"/>
<protein>
    <submittedName>
        <fullName evidence="1">Uncharacterized protein</fullName>
    </submittedName>
</protein>
<sequence length="49" mass="5462">MAQVRVRSGYQITISGRFAEEANLQTDEMLDKGLAGTVALWFLFLLETA</sequence>
<comment type="caution">
    <text evidence="1">The sequence shown here is derived from an EMBL/GenBank/DDBJ whole genome shotgun (WGS) entry which is preliminary data.</text>
</comment>
<accession>A0ABW9UQI2</accession>
<organism evidence="1 2">
    <name type="scientific">Chlorobium phaeovibrioides</name>
    <dbReference type="NCBI Taxonomy" id="1094"/>
    <lineage>
        <taxon>Bacteria</taxon>
        <taxon>Pseudomonadati</taxon>
        <taxon>Chlorobiota</taxon>
        <taxon>Chlorobiia</taxon>
        <taxon>Chlorobiales</taxon>
        <taxon>Chlorobiaceae</taxon>
        <taxon>Chlorobium/Pelodictyon group</taxon>
        <taxon>Chlorobium</taxon>
    </lineage>
</organism>
<evidence type="ECO:0000313" key="1">
    <source>
        <dbReference type="EMBL" id="MWV55318.1"/>
    </source>
</evidence>
<evidence type="ECO:0000313" key="2">
    <source>
        <dbReference type="Proteomes" id="UP000489351"/>
    </source>
</evidence>
<reference evidence="1 2" key="1">
    <citation type="submission" date="2019-11" db="EMBL/GenBank/DDBJ databases">
        <title>Green- and brown-colored morphotypes of Chlorobia in the stratified aquatic ecosystems of Kandalaksha Gulf (White Sea): A model for study of the accessory genome evolution.</title>
        <authorList>
            <person name="Grouzdev D.S."/>
        </authorList>
    </citation>
    <scope>NUCLEOTIDE SEQUENCE [LARGE SCALE GENOMIC DNA]</scope>
    <source>
        <strain evidence="1 2">ZM</strain>
    </source>
</reference>
<gene>
    <name evidence="1" type="ORF">GJ685_09715</name>
</gene>
<name>A0ABW9UQI2_CHLPH</name>
<dbReference type="Proteomes" id="UP000489351">
    <property type="component" value="Unassembled WGS sequence"/>
</dbReference>